<gene>
    <name evidence="1" type="ORF">OHU17_29830</name>
</gene>
<evidence type="ECO:0008006" key="3">
    <source>
        <dbReference type="Google" id="ProtNLM"/>
    </source>
</evidence>
<accession>A0ABZ1RS54</accession>
<evidence type="ECO:0000313" key="1">
    <source>
        <dbReference type="EMBL" id="WUO49693.1"/>
    </source>
</evidence>
<organism evidence="1 2">
    <name type="scientific">Streptomyces goshikiensis</name>
    <dbReference type="NCBI Taxonomy" id="1942"/>
    <lineage>
        <taxon>Bacteria</taxon>
        <taxon>Bacillati</taxon>
        <taxon>Actinomycetota</taxon>
        <taxon>Actinomycetes</taxon>
        <taxon>Kitasatosporales</taxon>
        <taxon>Streptomycetaceae</taxon>
        <taxon>Streptomyces</taxon>
    </lineage>
</organism>
<dbReference type="RefSeq" id="WP_229895587.1">
    <property type="nucleotide sequence ID" value="NZ_BMVE01000012.1"/>
</dbReference>
<protein>
    <recommendedName>
        <fullName evidence="3">Toxin</fullName>
    </recommendedName>
</protein>
<evidence type="ECO:0000313" key="2">
    <source>
        <dbReference type="Proteomes" id="UP001432075"/>
    </source>
</evidence>
<keyword evidence="2" id="KW-1185">Reference proteome</keyword>
<sequence>MDIKRMRRTRDDLIRGIELHAPVEPAVVFSALCEAMARRHGRPVEPHLVSFPVSTVSGLLVWTRTRNLVLIEANTDPEHQLGILGHELWHMEEDSGHAQILGESDCADLFAPDLSASTVERIAARSSARTDCGEDGERACELFGSLLAMRSKHWLGNGAHVPQSSSAFGHKLNVSLGPAGGGAW</sequence>
<dbReference type="EMBL" id="CP108057">
    <property type="protein sequence ID" value="WUO49693.1"/>
    <property type="molecule type" value="Genomic_DNA"/>
</dbReference>
<reference evidence="1" key="1">
    <citation type="submission" date="2022-10" db="EMBL/GenBank/DDBJ databases">
        <title>The complete genomes of actinobacterial strains from the NBC collection.</title>
        <authorList>
            <person name="Joergensen T.S."/>
            <person name="Alvarez Arevalo M."/>
            <person name="Sterndorff E.B."/>
            <person name="Faurdal D."/>
            <person name="Vuksanovic O."/>
            <person name="Mourched A.-S."/>
            <person name="Charusanti P."/>
            <person name="Shaw S."/>
            <person name="Blin K."/>
            <person name="Weber T."/>
        </authorList>
    </citation>
    <scope>NUCLEOTIDE SEQUENCE</scope>
    <source>
        <strain evidence="1">NBC_00283</strain>
    </source>
</reference>
<dbReference type="Proteomes" id="UP001432075">
    <property type="component" value="Chromosome"/>
</dbReference>
<name>A0ABZ1RS54_9ACTN</name>
<proteinExistence type="predicted"/>